<protein>
    <submittedName>
        <fullName evidence="1">Uncharacterized protein</fullName>
    </submittedName>
</protein>
<dbReference type="Proteomes" id="UP000257109">
    <property type="component" value="Unassembled WGS sequence"/>
</dbReference>
<dbReference type="PANTHER" id="PTHR35046:SF9">
    <property type="entry name" value="RNA-DIRECTED DNA POLYMERASE"/>
    <property type="match status" value="1"/>
</dbReference>
<accession>A0A371FRK3</accession>
<comment type="caution">
    <text evidence="1">The sequence shown here is derived from an EMBL/GenBank/DDBJ whole genome shotgun (WGS) entry which is preliminary data.</text>
</comment>
<sequence length="212" mass="24970">MEIAMIIANVEEYNEETMARFIRGLKKEIANVVELQHYMEIEDLLHKAIQVERFRSLLRVGKVLAFYDVYPKTALRPLFCFPFTVMFVTMMLRSRLGLAKNRSLESESLLAQIRPNWCAETDLAQLESPPIFFWKTVLTRLDNWASCSWQKLSRYGLGRDLSDLVLAKCRIDATEMDCLYLRLVNLGNAYGNRHRSVHYHTEELRNRYLINW</sequence>
<reference evidence="1" key="1">
    <citation type="submission" date="2018-05" db="EMBL/GenBank/DDBJ databases">
        <title>Draft genome of Mucuna pruriens seed.</title>
        <authorList>
            <person name="Nnadi N.E."/>
            <person name="Vos R."/>
            <person name="Hasami M.H."/>
            <person name="Devisetty U.K."/>
            <person name="Aguiy J.C."/>
        </authorList>
    </citation>
    <scope>NUCLEOTIDE SEQUENCE [LARGE SCALE GENOMIC DNA]</scope>
    <source>
        <strain evidence="1">JCA_2017</strain>
    </source>
</reference>
<feature type="non-terminal residue" evidence="1">
    <location>
        <position position="1"/>
    </location>
</feature>
<dbReference type="EMBL" id="QJKJ01008096">
    <property type="protein sequence ID" value="RDX80810.1"/>
    <property type="molecule type" value="Genomic_DNA"/>
</dbReference>
<evidence type="ECO:0000313" key="2">
    <source>
        <dbReference type="Proteomes" id="UP000257109"/>
    </source>
</evidence>
<evidence type="ECO:0000313" key="1">
    <source>
        <dbReference type="EMBL" id="RDX80810.1"/>
    </source>
</evidence>
<organism evidence="1 2">
    <name type="scientific">Mucuna pruriens</name>
    <name type="common">Velvet bean</name>
    <name type="synonym">Dolichos pruriens</name>
    <dbReference type="NCBI Taxonomy" id="157652"/>
    <lineage>
        <taxon>Eukaryota</taxon>
        <taxon>Viridiplantae</taxon>
        <taxon>Streptophyta</taxon>
        <taxon>Embryophyta</taxon>
        <taxon>Tracheophyta</taxon>
        <taxon>Spermatophyta</taxon>
        <taxon>Magnoliopsida</taxon>
        <taxon>eudicotyledons</taxon>
        <taxon>Gunneridae</taxon>
        <taxon>Pentapetalae</taxon>
        <taxon>rosids</taxon>
        <taxon>fabids</taxon>
        <taxon>Fabales</taxon>
        <taxon>Fabaceae</taxon>
        <taxon>Papilionoideae</taxon>
        <taxon>50 kb inversion clade</taxon>
        <taxon>NPAAA clade</taxon>
        <taxon>indigoferoid/millettioid clade</taxon>
        <taxon>Phaseoleae</taxon>
        <taxon>Mucuna</taxon>
    </lineage>
</organism>
<dbReference type="PANTHER" id="PTHR35046">
    <property type="entry name" value="ZINC KNUCKLE (CCHC-TYPE) FAMILY PROTEIN"/>
    <property type="match status" value="1"/>
</dbReference>
<dbReference type="AlphaFoldDB" id="A0A371FRK3"/>
<proteinExistence type="predicted"/>
<name>A0A371FRK3_MUCPR</name>
<gene>
    <name evidence="1" type="ORF">CR513_38595</name>
</gene>
<dbReference type="OrthoDB" id="1731207at2759"/>
<keyword evidence="2" id="KW-1185">Reference proteome</keyword>